<protein>
    <submittedName>
        <fullName evidence="6">LysR family transcriptional regulator</fullName>
    </submittedName>
</protein>
<evidence type="ECO:0000256" key="1">
    <source>
        <dbReference type="ARBA" id="ARBA00009437"/>
    </source>
</evidence>
<evidence type="ECO:0000259" key="5">
    <source>
        <dbReference type="PROSITE" id="PS50931"/>
    </source>
</evidence>
<dbReference type="InterPro" id="IPR000847">
    <property type="entry name" value="LysR_HTH_N"/>
</dbReference>
<dbReference type="InterPro" id="IPR036388">
    <property type="entry name" value="WH-like_DNA-bd_sf"/>
</dbReference>
<organism evidence="6 7">
    <name type="scientific">Archangium lansingense</name>
    <dbReference type="NCBI Taxonomy" id="2995310"/>
    <lineage>
        <taxon>Bacteria</taxon>
        <taxon>Pseudomonadati</taxon>
        <taxon>Myxococcota</taxon>
        <taxon>Myxococcia</taxon>
        <taxon>Myxococcales</taxon>
        <taxon>Cystobacterineae</taxon>
        <taxon>Archangiaceae</taxon>
        <taxon>Archangium</taxon>
    </lineage>
</organism>
<keyword evidence="2" id="KW-0805">Transcription regulation</keyword>
<comment type="caution">
    <text evidence="6">The sequence shown here is derived from an EMBL/GenBank/DDBJ whole genome shotgun (WGS) entry which is preliminary data.</text>
</comment>
<evidence type="ECO:0000313" key="7">
    <source>
        <dbReference type="Proteomes" id="UP001207654"/>
    </source>
</evidence>
<evidence type="ECO:0000256" key="4">
    <source>
        <dbReference type="ARBA" id="ARBA00023163"/>
    </source>
</evidence>
<comment type="similarity">
    <text evidence="1">Belongs to the LysR transcriptional regulatory family.</text>
</comment>
<dbReference type="PANTHER" id="PTHR30537">
    <property type="entry name" value="HTH-TYPE TRANSCRIPTIONAL REGULATOR"/>
    <property type="match status" value="1"/>
</dbReference>
<dbReference type="Proteomes" id="UP001207654">
    <property type="component" value="Unassembled WGS sequence"/>
</dbReference>
<dbReference type="InterPro" id="IPR005119">
    <property type="entry name" value="LysR_subst-bd"/>
</dbReference>
<reference evidence="6 7" key="1">
    <citation type="submission" date="2022-11" db="EMBL/GenBank/DDBJ databases">
        <title>Minimal conservation of predation-associated metabolite biosynthetic gene clusters underscores biosynthetic potential of Myxococcota including descriptions for ten novel species: Archangium lansinium sp. nov., Myxococcus landrumus sp. nov., Nannocystis bai.</title>
        <authorList>
            <person name="Ahearne A."/>
            <person name="Stevens C."/>
            <person name="Phillips K."/>
        </authorList>
    </citation>
    <scope>NUCLEOTIDE SEQUENCE [LARGE SCALE GENOMIC DNA]</scope>
    <source>
        <strain evidence="6 7">MIWBW</strain>
    </source>
</reference>
<name>A0ABT3ZUU1_9BACT</name>
<dbReference type="PROSITE" id="PS50931">
    <property type="entry name" value="HTH_LYSR"/>
    <property type="match status" value="1"/>
</dbReference>
<dbReference type="RefSeq" id="WP_267532186.1">
    <property type="nucleotide sequence ID" value="NZ_JAPNKA010000001.1"/>
</dbReference>
<dbReference type="CDD" id="cd08474">
    <property type="entry name" value="PBP2_CrgA_like_5"/>
    <property type="match status" value="1"/>
</dbReference>
<keyword evidence="3" id="KW-0238">DNA-binding</keyword>
<dbReference type="EMBL" id="JAPNKA010000001">
    <property type="protein sequence ID" value="MCY1073169.1"/>
    <property type="molecule type" value="Genomic_DNA"/>
</dbReference>
<keyword evidence="7" id="KW-1185">Reference proteome</keyword>
<dbReference type="Gene3D" id="3.40.190.290">
    <property type="match status" value="1"/>
</dbReference>
<accession>A0ABT3ZUU1</accession>
<feature type="domain" description="HTH lysR-type" evidence="5">
    <location>
        <begin position="4"/>
        <end position="61"/>
    </location>
</feature>
<keyword evidence="4" id="KW-0804">Transcription</keyword>
<dbReference type="Pfam" id="PF00126">
    <property type="entry name" value="HTH_1"/>
    <property type="match status" value="1"/>
</dbReference>
<evidence type="ECO:0000256" key="2">
    <source>
        <dbReference type="ARBA" id="ARBA00023015"/>
    </source>
</evidence>
<sequence>MKRIDPAALSPFLAIATHRSFRRAAVELGVSPSALSHALHNIEERLGVRLVNRTTRSVALTEAGERLYARIRPAFRDISDALEDLNAFRGQPMGTLRINAARQSAQLALMPIVHRFLRAYPDVRVEVRVDDALSDIVAEGFDAGVRFGESIAADMLAVPIGPPQRSAIVGSPEYFERHAVPKTPHELRDLPCIRYRFLSGVLYRWELERDGKEVLIEVDGPLTLTEQGLMIDAALAGLGLAYVFEGLVEPLLEQGQLVRVLEDWCPAYPGFFLYYPSRRQLPAALRAFIDFAKAPAKNEATRRPARSPGERGRAK</sequence>
<dbReference type="InterPro" id="IPR058163">
    <property type="entry name" value="LysR-type_TF_proteobact-type"/>
</dbReference>
<evidence type="ECO:0000313" key="6">
    <source>
        <dbReference type="EMBL" id="MCY1073169.1"/>
    </source>
</evidence>
<evidence type="ECO:0000256" key="3">
    <source>
        <dbReference type="ARBA" id="ARBA00023125"/>
    </source>
</evidence>
<dbReference type="InterPro" id="IPR036390">
    <property type="entry name" value="WH_DNA-bd_sf"/>
</dbReference>
<gene>
    <name evidence="6" type="ORF">OV287_01605</name>
</gene>
<dbReference type="Gene3D" id="1.10.10.10">
    <property type="entry name" value="Winged helix-like DNA-binding domain superfamily/Winged helix DNA-binding domain"/>
    <property type="match status" value="1"/>
</dbReference>
<dbReference type="PANTHER" id="PTHR30537:SF1">
    <property type="entry name" value="HTH-TYPE TRANSCRIPTIONAL REGULATOR PGRR"/>
    <property type="match status" value="1"/>
</dbReference>
<dbReference type="SUPFAM" id="SSF53850">
    <property type="entry name" value="Periplasmic binding protein-like II"/>
    <property type="match status" value="1"/>
</dbReference>
<dbReference type="Pfam" id="PF03466">
    <property type="entry name" value="LysR_substrate"/>
    <property type="match status" value="1"/>
</dbReference>
<proteinExistence type="inferred from homology"/>
<dbReference type="SUPFAM" id="SSF46785">
    <property type="entry name" value="Winged helix' DNA-binding domain"/>
    <property type="match status" value="1"/>
</dbReference>